<dbReference type="InterPro" id="IPR053321">
    <property type="entry name" value="IPP-5-Phosphatase_Type_IV"/>
</dbReference>
<dbReference type="EMBL" id="CAKOFQ010006749">
    <property type="protein sequence ID" value="CAH1967935.1"/>
    <property type="molecule type" value="Genomic_DNA"/>
</dbReference>
<dbReference type="Gene3D" id="3.60.10.10">
    <property type="entry name" value="Endonuclease/exonuclease/phosphatase"/>
    <property type="match status" value="1"/>
</dbReference>
<dbReference type="OrthoDB" id="2248459at2759"/>
<sequence>MDHKGKLVKKTGFSSFLLPSKIPNKVGVAAIGRSQSARDQNTRYLTSVEANTNIAISKRPLSFEVKNKNMHNVNANGQYNLNVPNNLDRKNSLSDSNLCDSANADSSYNVDNKLEERSTSHESIFKEVSTSLYHIPTMKARQRNFLQGKVAANSLLGANELDRTCPNRELTIFVGTWNMNGHSPPKELNDFVLPVSMEHVPDILSFGTQESTSERYDWEVSLQETIGPSHILFHSASLVRPWYSKFRHIFEAASPSLH</sequence>
<accession>A0A9P0KCB7</accession>
<name>A0A9P0KCB7_ACAOB</name>
<organism evidence="1 2">
    <name type="scientific">Acanthoscelides obtectus</name>
    <name type="common">Bean weevil</name>
    <name type="synonym">Bruchus obtectus</name>
    <dbReference type="NCBI Taxonomy" id="200917"/>
    <lineage>
        <taxon>Eukaryota</taxon>
        <taxon>Metazoa</taxon>
        <taxon>Ecdysozoa</taxon>
        <taxon>Arthropoda</taxon>
        <taxon>Hexapoda</taxon>
        <taxon>Insecta</taxon>
        <taxon>Pterygota</taxon>
        <taxon>Neoptera</taxon>
        <taxon>Endopterygota</taxon>
        <taxon>Coleoptera</taxon>
        <taxon>Polyphaga</taxon>
        <taxon>Cucujiformia</taxon>
        <taxon>Chrysomeloidea</taxon>
        <taxon>Chrysomelidae</taxon>
        <taxon>Bruchinae</taxon>
        <taxon>Bruchini</taxon>
        <taxon>Acanthoscelides</taxon>
    </lineage>
</organism>
<keyword evidence="2" id="KW-1185">Reference proteome</keyword>
<dbReference type="Proteomes" id="UP001152888">
    <property type="component" value="Unassembled WGS sequence"/>
</dbReference>
<evidence type="ECO:0008006" key="3">
    <source>
        <dbReference type="Google" id="ProtNLM"/>
    </source>
</evidence>
<gene>
    <name evidence="1" type="ORF">ACAOBT_LOCUS7611</name>
</gene>
<protein>
    <recommendedName>
        <fullName evidence="3">Inositol polyphosphate-related phosphatase domain-containing protein</fullName>
    </recommendedName>
</protein>
<dbReference type="PANTHER" id="PTHR47039">
    <property type="entry name" value="INOSITOL POLYPHOSPHATE 5-PHOSPHATASE E"/>
    <property type="match status" value="1"/>
</dbReference>
<dbReference type="AlphaFoldDB" id="A0A9P0KCB7"/>
<comment type="caution">
    <text evidence="1">The sequence shown here is derived from an EMBL/GenBank/DDBJ whole genome shotgun (WGS) entry which is preliminary data.</text>
</comment>
<evidence type="ECO:0000313" key="1">
    <source>
        <dbReference type="EMBL" id="CAH1967935.1"/>
    </source>
</evidence>
<reference evidence="1" key="1">
    <citation type="submission" date="2022-03" db="EMBL/GenBank/DDBJ databases">
        <authorList>
            <person name="Sayadi A."/>
        </authorList>
    </citation>
    <scope>NUCLEOTIDE SEQUENCE</scope>
</reference>
<dbReference type="PANTHER" id="PTHR47039:SF1">
    <property type="entry name" value="INOSITOL POLYPHOSPHATE 5-PHOSPHATASE E"/>
    <property type="match status" value="1"/>
</dbReference>
<evidence type="ECO:0000313" key="2">
    <source>
        <dbReference type="Proteomes" id="UP001152888"/>
    </source>
</evidence>
<proteinExistence type="predicted"/>
<dbReference type="InterPro" id="IPR036691">
    <property type="entry name" value="Endo/exonu/phosph_ase_sf"/>
</dbReference>